<feature type="domain" description="Exportin-7/Ran-binding protein 17 TPR repeats" evidence="9">
    <location>
        <begin position="451"/>
        <end position="695"/>
    </location>
</feature>
<evidence type="ECO:0000259" key="9">
    <source>
        <dbReference type="Pfam" id="PF25795"/>
    </source>
</evidence>
<dbReference type="Gene3D" id="1.25.10.10">
    <property type="entry name" value="Leucine-rich Repeat Variant"/>
    <property type="match status" value="2"/>
</dbReference>
<evidence type="ECO:0000256" key="3">
    <source>
        <dbReference type="ARBA" id="ARBA00009466"/>
    </source>
</evidence>
<dbReference type="GO" id="GO:0005643">
    <property type="term" value="C:nuclear pore"/>
    <property type="evidence" value="ECO:0007669"/>
    <property type="project" value="TreeGrafter"/>
</dbReference>
<evidence type="ECO:0000313" key="11">
    <source>
        <dbReference type="Proteomes" id="UP001234581"/>
    </source>
</evidence>
<dbReference type="InterPro" id="IPR057947">
    <property type="entry name" value="TPR_XPO7/RBP17"/>
</dbReference>
<dbReference type="Pfam" id="PF25795">
    <property type="entry name" value="TPR_XPO7"/>
    <property type="match status" value="1"/>
</dbReference>
<name>A0AAD7Y5D5_9FUNG</name>
<dbReference type="PANTHER" id="PTHR12596:SF2">
    <property type="entry name" value="EXPORTIN-7 ISOFORM X1"/>
    <property type="match status" value="1"/>
</dbReference>
<dbReference type="GO" id="GO:0005049">
    <property type="term" value="F:nuclear export signal receptor activity"/>
    <property type="evidence" value="ECO:0007669"/>
    <property type="project" value="InterPro"/>
</dbReference>
<keyword evidence="5" id="KW-0963">Cytoplasm</keyword>
<dbReference type="EMBL" id="JARTCD010000001">
    <property type="protein sequence ID" value="KAJ8664194.1"/>
    <property type="molecule type" value="Genomic_DNA"/>
</dbReference>
<gene>
    <name evidence="10" type="ORF">O0I10_000473</name>
</gene>
<feature type="region of interest" description="Disordered" evidence="8">
    <location>
        <begin position="1136"/>
        <end position="1157"/>
    </location>
</feature>
<keyword evidence="11" id="KW-1185">Reference proteome</keyword>
<dbReference type="Proteomes" id="UP001234581">
    <property type="component" value="Unassembled WGS sequence"/>
</dbReference>
<keyword evidence="6" id="KW-0653">Protein transport</keyword>
<reference evidence="10 11" key="1">
    <citation type="submission" date="2023-03" db="EMBL/GenBank/DDBJ databases">
        <title>Genome sequence of Lichtheimia ornata CBS 291.66.</title>
        <authorList>
            <person name="Mohabir J.T."/>
            <person name="Shea T.P."/>
            <person name="Kurbessoian T."/>
            <person name="Berby B."/>
            <person name="Fontaine J."/>
            <person name="Livny J."/>
            <person name="Gnirke A."/>
            <person name="Stajich J.E."/>
            <person name="Cuomo C.A."/>
        </authorList>
    </citation>
    <scope>NUCLEOTIDE SEQUENCE [LARGE SCALE GENOMIC DNA]</scope>
    <source>
        <strain evidence="10">CBS 291.66</strain>
    </source>
</reference>
<evidence type="ECO:0000256" key="2">
    <source>
        <dbReference type="ARBA" id="ARBA00004496"/>
    </source>
</evidence>
<comment type="caution">
    <text evidence="10">The sequence shown here is derived from an EMBL/GenBank/DDBJ whole genome shotgun (WGS) entry which is preliminary data.</text>
</comment>
<evidence type="ECO:0000313" key="10">
    <source>
        <dbReference type="EMBL" id="KAJ8664194.1"/>
    </source>
</evidence>
<evidence type="ECO:0000256" key="1">
    <source>
        <dbReference type="ARBA" id="ARBA00004123"/>
    </source>
</evidence>
<comment type="similarity">
    <text evidence="3">Belongs to the exportin family.</text>
</comment>
<dbReference type="InterPro" id="IPR016024">
    <property type="entry name" value="ARM-type_fold"/>
</dbReference>
<evidence type="ECO:0000256" key="8">
    <source>
        <dbReference type="SAM" id="MobiDB-lite"/>
    </source>
</evidence>
<dbReference type="GO" id="GO:0006611">
    <property type="term" value="P:protein export from nucleus"/>
    <property type="evidence" value="ECO:0007669"/>
    <property type="project" value="TreeGrafter"/>
</dbReference>
<comment type="subcellular location">
    <subcellularLocation>
        <location evidence="2">Cytoplasm</location>
    </subcellularLocation>
    <subcellularLocation>
        <location evidence="1">Nucleus</location>
    </subcellularLocation>
</comment>
<dbReference type="PANTHER" id="PTHR12596">
    <property type="entry name" value="EXPORTIN 4,7-RELATED"/>
    <property type="match status" value="1"/>
</dbReference>
<dbReference type="GeneID" id="83207895"/>
<protein>
    <recommendedName>
        <fullName evidence="9">Exportin-7/Ran-binding protein 17 TPR repeats domain-containing protein</fullName>
    </recommendedName>
</protein>
<dbReference type="InterPro" id="IPR044189">
    <property type="entry name" value="XPO4/7-like"/>
</dbReference>
<dbReference type="AlphaFoldDB" id="A0AAD7Y5D5"/>
<dbReference type="SUPFAM" id="SSF48371">
    <property type="entry name" value="ARM repeat"/>
    <property type="match status" value="1"/>
</dbReference>
<sequence length="1157" mass="132784">MAQHDERIAYYSTLCEQLYNPKSSAERDQVQKMLEYSFPTFAGTGGMVPQQQQPPGMDNSPTFAIVTPTDTASALRVLLENSPSPYVQTFCLSRFKQLIQAQFTLFSDETKVQLRSFLLEYCFMHTDLEPFVITQLAGVLALLTRLGWLDVEEYRNVQKDIHQFLQASVDHRIVGMHILAVLIQDIHDSPSAPCNTAKFRKAAASFRDTQLYAIFETTFKTLDNLLRHTIPFDKPGQEDRLRHVTINVLLKCLSYDFAGTSLDEAGEDIGTVQIPSSWRYVFEDDNFIPTLFGAYQAFPPPLSAKVMECLVLVASVRKGLFETDNQRSKFVVSLMKGIREVILTSQGMNNVDNYNEFCRLLFRFRSSAPLNEMAEKPDYGEWIELIADFTLKAVQSWKWAPNTAAYLLGFWSRTIQSMTYYQKLGEITAEKLGNISVELTRIYATTNVESVAARIEEMLDDPLESEEDLVENLVMLGQIARCKYEGSTDVLIAVFDPIAIQYQELVTQITAGVANPDALRDTMEVVQLKIAWLAYILGAFIGSRPSYMSRIETDVIDGRLIAKVLQLMEVNQALQSHLGEASLNQKLEMAIIFFLMQFRKSYISETNVLYPDLAEAFGITDPKMILNVMMTKIIKNLQVWRHNEHVIRKTLQLFNELASGFSAVRNLRKTEAMRIMLQNHMSSEFAFFENEHHQQNRMLYYQVLCKVLFADDHCESDFYAFMRPFEERLEPLETLDSVDAFRQPAVRLMLQDIFRDLRGFIQPIQNRRDYTLFFNWFYPEYMPILLRALEVWAPDPSVANVLLKFFAELVHNKSQRLNFDVSSPNSLLLFRDTSRLISIYGRHALDIAEVNEKYACKYKGISICFKMLSRCLSGRYINFGVFWLYQDKAIDEAFHMMFQLMLSIPHHDLMGFPKLASAFAALLDDFSKEQLTTLPTLEPNTFLYIIRACEQGIESNEHYVRSHACSAIDHICTFVAHESDHHQHHQHRQRHQHQAPATHWLVSYFGQFPTVLPSLLVTVFNLVLFDDNSDQWALSRPLYVLMLLQRNYAMEYTNRVIQQQLPERQSFVSKALGDLTEAIGWDLSNKDRERFSRNVSAFRRELTLHNISLVPVSPHDLATTTSMTTTLLPNAATTVVNNNNGPNNSNNNNTNATVAAY</sequence>
<evidence type="ECO:0000256" key="6">
    <source>
        <dbReference type="ARBA" id="ARBA00022927"/>
    </source>
</evidence>
<proteinExistence type="inferred from homology"/>
<dbReference type="GO" id="GO:0005737">
    <property type="term" value="C:cytoplasm"/>
    <property type="evidence" value="ECO:0007669"/>
    <property type="project" value="UniProtKB-SubCell"/>
</dbReference>
<evidence type="ECO:0000256" key="7">
    <source>
        <dbReference type="ARBA" id="ARBA00023242"/>
    </source>
</evidence>
<evidence type="ECO:0000256" key="4">
    <source>
        <dbReference type="ARBA" id="ARBA00022448"/>
    </source>
</evidence>
<organism evidence="10 11">
    <name type="scientific">Lichtheimia ornata</name>
    <dbReference type="NCBI Taxonomy" id="688661"/>
    <lineage>
        <taxon>Eukaryota</taxon>
        <taxon>Fungi</taxon>
        <taxon>Fungi incertae sedis</taxon>
        <taxon>Mucoromycota</taxon>
        <taxon>Mucoromycotina</taxon>
        <taxon>Mucoromycetes</taxon>
        <taxon>Mucorales</taxon>
        <taxon>Lichtheimiaceae</taxon>
        <taxon>Lichtheimia</taxon>
    </lineage>
</organism>
<dbReference type="RefSeq" id="XP_058349106.1">
    <property type="nucleotide sequence ID" value="XM_058480583.1"/>
</dbReference>
<keyword evidence="7" id="KW-0539">Nucleus</keyword>
<keyword evidence="4" id="KW-0813">Transport</keyword>
<evidence type="ECO:0000256" key="5">
    <source>
        <dbReference type="ARBA" id="ARBA00022490"/>
    </source>
</evidence>
<accession>A0AAD7Y5D5</accession>
<dbReference type="InterPro" id="IPR011989">
    <property type="entry name" value="ARM-like"/>
</dbReference>